<dbReference type="GO" id="GO:0006636">
    <property type="term" value="P:unsaturated fatty acid biosynthetic process"/>
    <property type="evidence" value="ECO:0007669"/>
    <property type="project" value="UniProtKB-ARBA"/>
</dbReference>
<dbReference type="SUPFAM" id="SSF55856">
    <property type="entry name" value="Cytochrome b5-like heme/steroid binding domain"/>
    <property type="match status" value="1"/>
</dbReference>
<name>A0A7S4NB43_9EUKA</name>
<dbReference type="GO" id="GO:0020037">
    <property type="term" value="F:heme binding"/>
    <property type="evidence" value="ECO:0007669"/>
    <property type="project" value="InterPro"/>
</dbReference>
<keyword evidence="4" id="KW-0472">Membrane</keyword>
<dbReference type="PANTHER" id="PTHR19353:SF19">
    <property type="entry name" value="DELTA(5) FATTY ACID DESATURASE C-RELATED"/>
    <property type="match status" value="1"/>
</dbReference>
<organism evidence="6">
    <name type="scientific">Paramoeba aestuarina</name>
    <dbReference type="NCBI Taxonomy" id="180227"/>
    <lineage>
        <taxon>Eukaryota</taxon>
        <taxon>Amoebozoa</taxon>
        <taxon>Discosea</taxon>
        <taxon>Flabellinia</taxon>
        <taxon>Dactylopodida</taxon>
        <taxon>Paramoebidae</taxon>
        <taxon>Paramoeba</taxon>
    </lineage>
</organism>
<dbReference type="InterPro" id="IPR018506">
    <property type="entry name" value="Cyt_B5_heme-BS"/>
</dbReference>
<feature type="transmembrane region" description="Helical" evidence="4">
    <location>
        <begin position="117"/>
        <end position="135"/>
    </location>
</feature>
<dbReference type="PROSITE" id="PS50255">
    <property type="entry name" value="CYTOCHROME_B5_2"/>
    <property type="match status" value="1"/>
</dbReference>
<keyword evidence="1" id="KW-0349">Heme</keyword>
<protein>
    <recommendedName>
        <fullName evidence="5">Cytochrome b5 heme-binding domain-containing protein</fullName>
    </recommendedName>
</protein>
<keyword evidence="4" id="KW-0812">Transmembrane</keyword>
<dbReference type="CDD" id="cd03506">
    <property type="entry name" value="Delta6-FADS-like"/>
    <property type="match status" value="1"/>
</dbReference>
<dbReference type="GO" id="GO:0016020">
    <property type="term" value="C:membrane"/>
    <property type="evidence" value="ECO:0007669"/>
    <property type="project" value="TreeGrafter"/>
</dbReference>
<dbReference type="InterPro" id="IPR012171">
    <property type="entry name" value="Fatty_acid_desaturase"/>
</dbReference>
<feature type="domain" description="Cytochrome b5 heme-binding" evidence="5">
    <location>
        <begin position="14"/>
        <end position="66"/>
    </location>
</feature>
<dbReference type="Gene3D" id="3.10.120.10">
    <property type="entry name" value="Cytochrome b5-like heme/steroid binding domain"/>
    <property type="match status" value="1"/>
</dbReference>
<evidence type="ECO:0000256" key="3">
    <source>
        <dbReference type="ARBA" id="ARBA00023004"/>
    </source>
</evidence>
<reference evidence="6" key="1">
    <citation type="submission" date="2021-01" db="EMBL/GenBank/DDBJ databases">
        <authorList>
            <person name="Corre E."/>
            <person name="Pelletier E."/>
            <person name="Niang G."/>
            <person name="Scheremetjew M."/>
            <person name="Finn R."/>
            <person name="Kale V."/>
            <person name="Holt S."/>
            <person name="Cochrane G."/>
            <person name="Meng A."/>
            <person name="Brown T."/>
            <person name="Cohen L."/>
        </authorList>
    </citation>
    <scope>NUCLEOTIDE SEQUENCE</scope>
    <source>
        <strain evidence="6">SoJaBio B1-5/56/2</strain>
    </source>
</reference>
<evidence type="ECO:0000256" key="4">
    <source>
        <dbReference type="SAM" id="Phobius"/>
    </source>
</evidence>
<dbReference type="PROSITE" id="PS00191">
    <property type="entry name" value="CYTOCHROME_B5_1"/>
    <property type="match status" value="1"/>
</dbReference>
<dbReference type="InterPro" id="IPR036400">
    <property type="entry name" value="Cyt_B5-like_heme/steroid_sf"/>
</dbReference>
<feature type="transmembrane region" description="Helical" evidence="4">
    <location>
        <begin position="293"/>
        <end position="313"/>
    </location>
</feature>
<evidence type="ECO:0000313" key="6">
    <source>
        <dbReference type="EMBL" id="CAE2276431.1"/>
    </source>
</evidence>
<evidence type="ECO:0000259" key="5">
    <source>
        <dbReference type="PROSITE" id="PS50255"/>
    </source>
</evidence>
<dbReference type="GO" id="GO:0042759">
    <property type="term" value="P:long-chain fatty acid biosynthetic process"/>
    <property type="evidence" value="ECO:0007669"/>
    <property type="project" value="UniProtKB-ARBA"/>
</dbReference>
<keyword evidence="4" id="KW-1133">Transmembrane helix</keyword>
<feature type="transmembrane region" description="Helical" evidence="4">
    <location>
        <begin position="141"/>
        <end position="162"/>
    </location>
</feature>
<dbReference type="InterPro" id="IPR005804">
    <property type="entry name" value="FA_desaturase_dom"/>
</dbReference>
<keyword evidence="2" id="KW-0479">Metal-binding</keyword>
<dbReference type="GO" id="GO:0016717">
    <property type="term" value="F:oxidoreductase activity, acting on paired donors, with oxidation of a pair of donors resulting in the reduction of molecular oxygen to two molecules of water"/>
    <property type="evidence" value="ECO:0007669"/>
    <property type="project" value="UniProtKB-ARBA"/>
</dbReference>
<dbReference type="EMBL" id="HBKR01004028">
    <property type="protein sequence ID" value="CAE2276431.1"/>
    <property type="molecule type" value="Transcribed_RNA"/>
</dbReference>
<evidence type="ECO:0000256" key="2">
    <source>
        <dbReference type="ARBA" id="ARBA00022723"/>
    </source>
</evidence>
<dbReference type="PANTHER" id="PTHR19353">
    <property type="entry name" value="FATTY ACID DESATURASE 2"/>
    <property type="match status" value="1"/>
</dbReference>
<accession>A0A7S4NB43</accession>
<evidence type="ECO:0000256" key="1">
    <source>
        <dbReference type="ARBA" id="ARBA00022617"/>
    </source>
</evidence>
<gene>
    <name evidence="6" type="ORF">NAES01612_LOCUS2680</name>
</gene>
<dbReference type="InterPro" id="IPR001199">
    <property type="entry name" value="Cyt_B5-like_heme/steroid-bd"/>
</dbReference>
<dbReference type="AlphaFoldDB" id="A0A7S4NB43"/>
<proteinExistence type="predicted"/>
<keyword evidence="3" id="KW-0408">Iron</keyword>
<dbReference type="Pfam" id="PF00487">
    <property type="entry name" value="FA_desaturase"/>
    <property type="match status" value="1"/>
</dbReference>
<dbReference type="Pfam" id="PF00173">
    <property type="entry name" value="Cyt-b5"/>
    <property type="match status" value="1"/>
</dbReference>
<dbReference type="PIRSF" id="PIRSF015921">
    <property type="entry name" value="FA_sphinglp_des"/>
    <property type="match status" value="1"/>
</dbReference>
<sequence length="432" mass="48905">MGEGDKKHVFVTRINGKVYGLDDFMERHPGGRDMIALAQNRDSTGMFYSYHKNPAVAEKILAKLPVLDDSLVPPAPEIDRFDFNSKIYNDLRTLVNDYFTKNNLSSRGGLYMLTKSVLLVVFYSFIYSLSVWGWGEEGGSVFSRSLLCPLLGVLSASMGLCVQHDANHGALSSYPIVNRMFGFCDDVIGGSGLMWRHQHCVGHHVFCNDVENDNDTKSQYPLMKMNPSLPHRAYLRFQHIYFPFLYSLLGVSYPVGDAANYASGSYAGEIKLHDLSVTDRAIFLSGKALHVSLYFLIPIYFLGWYTWFLQWYLPTQLMGGLWLASVFAVSHNNTLCEHNCTSTDWANLQIRTSANWSSDSLMWNILSGGLNCQIEHHLFPGICHVHYPALSKIVRKYCQEHQIPYNGVPTFTEIYLDHINFLKKMGSGKKVD</sequence>
<dbReference type="GO" id="GO:0046872">
    <property type="term" value="F:metal ion binding"/>
    <property type="evidence" value="ECO:0007669"/>
    <property type="project" value="UniProtKB-KW"/>
</dbReference>